<evidence type="ECO:0000313" key="3">
    <source>
        <dbReference type="Proteomes" id="UP000722750"/>
    </source>
</evidence>
<accession>A0A941W4N0</accession>
<feature type="transmembrane region" description="Helical" evidence="1">
    <location>
        <begin position="47"/>
        <end position="67"/>
    </location>
</feature>
<evidence type="ECO:0000256" key="1">
    <source>
        <dbReference type="SAM" id="Phobius"/>
    </source>
</evidence>
<keyword evidence="1" id="KW-1133">Transmembrane helix</keyword>
<name>A0A941W4N0_9BACT</name>
<evidence type="ECO:0000313" key="2">
    <source>
        <dbReference type="EMBL" id="MBS1257920.1"/>
    </source>
</evidence>
<dbReference type="EMBL" id="JAANXD010000041">
    <property type="protein sequence ID" value="MBS1257920.1"/>
    <property type="molecule type" value="Genomic_DNA"/>
</dbReference>
<proteinExistence type="predicted"/>
<gene>
    <name evidence="2" type="ORF">MAG551_00973</name>
</gene>
<dbReference type="Proteomes" id="UP000722750">
    <property type="component" value="Unassembled WGS sequence"/>
</dbReference>
<reference evidence="2" key="1">
    <citation type="journal article" date="2021" name="ISME J.">
        <title>Fine-scale metabolic discontinuity in a stratified prokaryote microbiome of a Red Sea deep halocline.</title>
        <authorList>
            <person name="Michoud G."/>
            <person name="Ngugi D.K."/>
            <person name="Barozzi A."/>
            <person name="Merlino G."/>
            <person name="Calleja M.L."/>
            <person name="Delgado-Huertas A."/>
            <person name="Moran X.A.G."/>
            <person name="Daffonchio D."/>
        </authorList>
    </citation>
    <scope>NUCLEOTIDE SEQUENCE</scope>
    <source>
        <strain evidence="2">SuakinDeep_MAG55_1</strain>
    </source>
</reference>
<feature type="transmembrane region" description="Helical" evidence="1">
    <location>
        <begin position="73"/>
        <end position="91"/>
    </location>
</feature>
<keyword evidence="1" id="KW-0472">Membrane</keyword>
<sequence length="101" mass="11485">MNKCPSCSKQLQFKAMTSIVYGFIPSCNKNTFECTDCKTTIVKLNWFLINFYFLLGTILLLETILLGFKMLPLLLNLFNILLGLGCYAMIVKGFRSRVKGN</sequence>
<comment type="caution">
    <text evidence="2">The sequence shown here is derived from an EMBL/GenBank/DDBJ whole genome shotgun (WGS) entry which is preliminary data.</text>
</comment>
<keyword evidence="1" id="KW-0812">Transmembrane</keyword>
<organism evidence="2 3">
    <name type="scientific">Candidatus Scalindua arabica</name>
    <dbReference type="NCBI Taxonomy" id="1127984"/>
    <lineage>
        <taxon>Bacteria</taxon>
        <taxon>Pseudomonadati</taxon>
        <taxon>Planctomycetota</taxon>
        <taxon>Candidatus Brocadiia</taxon>
        <taxon>Candidatus Brocadiales</taxon>
        <taxon>Candidatus Scalinduaceae</taxon>
        <taxon>Candidatus Scalindua</taxon>
    </lineage>
</organism>
<protein>
    <submittedName>
        <fullName evidence="2">Uncharacterized protein</fullName>
    </submittedName>
</protein>
<dbReference type="AlphaFoldDB" id="A0A941W4N0"/>